<dbReference type="AlphaFoldDB" id="A0A423XLD5"/>
<gene>
    <name evidence="8" type="ORF">VPNG_01283</name>
</gene>
<accession>A0A423XLD5</accession>
<keyword evidence="3 6" id="KW-0863">Zinc-finger</keyword>
<proteinExistence type="predicted"/>
<dbReference type="InterPro" id="IPR036236">
    <property type="entry name" value="Znf_C2H2_sf"/>
</dbReference>
<keyword evidence="9" id="KW-1185">Reference proteome</keyword>
<evidence type="ECO:0000256" key="3">
    <source>
        <dbReference type="ARBA" id="ARBA00022771"/>
    </source>
</evidence>
<feature type="domain" description="C2H2-type" evidence="7">
    <location>
        <begin position="46"/>
        <end position="75"/>
    </location>
</feature>
<keyword evidence="5" id="KW-0539">Nucleus</keyword>
<dbReference type="GO" id="GO:0000785">
    <property type="term" value="C:chromatin"/>
    <property type="evidence" value="ECO:0007669"/>
    <property type="project" value="TreeGrafter"/>
</dbReference>
<evidence type="ECO:0000256" key="5">
    <source>
        <dbReference type="ARBA" id="ARBA00023242"/>
    </source>
</evidence>
<dbReference type="InParanoid" id="A0A423XLD5"/>
<evidence type="ECO:0000256" key="4">
    <source>
        <dbReference type="ARBA" id="ARBA00022833"/>
    </source>
</evidence>
<feature type="domain" description="C2H2-type" evidence="7">
    <location>
        <begin position="16"/>
        <end position="45"/>
    </location>
</feature>
<protein>
    <recommendedName>
        <fullName evidence="7">C2H2-type domain-containing protein</fullName>
    </recommendedName>
</protein>
<dbReference type="GO" id="GO:0008270">
    <property type="term" value="F:zinc ion binding"/>
    <property type="evidence" value="ECO:0007669"/>
    <property type="project" value="UniProtKB-KW"/>
</dbReference>
<evidence type="ECO:0000256" key="6">
    <source>
        <dbReference type="PROSITE-ProRule" id="PRU00042"/>
    </source>
</evidence>
<dbReference type="GO" id="GO:0000978">
    <property type="term" value="F:RNA polymerase II cis-regulatory region sequence-specific DNA binding"/>
    <property type="evidence" value="ECO:0007669"/>
    <property type="project" value="TreeGrafter"/>
</dbReference>
<dbReference type="GO" id="GO:0005667">
    <property type="term" value="C:transcription regulator complex"/>
    <property type="evidence" value="ECO:0007669"/>
    <property type="project" value="TreeGrafter"/>
</dbReference>
<dbReference type="STRING" id="1230097.A0A423XLD5"/>
<comment type="caution">
    <text evidence="8">The sequence shown here is derived from an EMBL/GenBank/DDBJ whole genome shotgun (WGS) entry which is preliminary data.</text>
</comment>
<dbReference type="SMART" id="SM00355">
    <property type="entry name" value="ZnF_C2H2"/>
    <property type="match status" value="2"/>
</dbReference>
<sequence>MELIEVMDTENTPRPFQCEWNGCQKSFNRKSDLQRHFRIHTNERPYACIMEGCGKAFIQRSALTVHIRTHTGEKPHACPNAGCEKKFSDVSIKLQVDPLCIGE</sequence>
<name>A0A423XLD5_9PEZI</name>
<evidence type="ECO:0000256" key="1">
    <source>
        <dbReference type="ARBA" id="ARBA00022723"/>
    </source>
</evidence>
<dbReference type="InterPro" id="IPR013087">
    <property type="entry name" value="Znf_C2H2_type"/>
</dbReference>
<dbReference type="Pfam" id="PF00096">
    <property type="entry name" value="zf-C2H2"/>
    <property type="match status" value="2"/>
</dbReference>
<organism evidence="8 9">
    <name type="scientific">Cytospora leucostoma</name>
    <dbReference type="NCBI Taxonomy" id="1230097"/>
    <lineage>
        <taxon>Eukaryota</taxon>
        <taxon>Fungi</taxon>
        <taxon>Dikarya</taxon>
        <taxon>Ascomycota</taxon>
        <taxon>Pezizomycotina</taxon>
        <taxon>Sordariomycetes</taxon>
        <taxon>Sordariomycetidae</taxon>
        <taxon>Diaporthales</taxon>
        <taxon>Cytosporaceae</taxon>
        <taxon>Cytospora</taxon>
    </lineage>
</organism>
<evidence type="ECO:0000256" key="2">
    <source>
        <dbReference type="ARBA" id="ARBA00022737"/>
    </source>
</evidence>
<dbReference type="EMBL" id="LKEB01000003">
    <property type="protein sequence ID" value="ROW17287.1"/>
    <property type="molecule type" value="Genomic_DNA"/>
</dbReference>
<dbReference type="SUPFAM" id="SSF57667">
    <property type="entry name" value="beta-beta-alpha zinc fingers"/>
    <property type="match status" value="1"/>
</dbReference>
<dbReference type="GO" id="GO:0000981">
    <property type="term" value="F:DNA-binding transcription factor activity, RNA polymerase II-specific"/>
    <property type="evidence" value="ECO:0007669"/>
    <property type="project" value="UniProtKB-ARBA"/>
</dbReference>
<dbReference type="Proteomes" id="UP000285146">
    <property type="component" value="Unassembled WGS sequence"/>
</dbReference>
<dbReference type="OrthoDB" id="3437960at2759"/>
<dbReference type="PANTHER" id="PTHR14003">
    <property type="entry name" value="TRANSCRIPTIONAL REPRESSOR PROTEIN YY"/>
    <property type="match status" value="1"/>
</dbReference>
<keyword evidence="4" id="KW-0862">Zinc</keyword>
<dbReference type="PROSITE" id="PS00028">
    <property type="entry name" value="ZINC_FINGER_C2H2_1"/>
    <property type="match status" value="2"/>
</dbReference>
<evidence type="ECO:0000313" key="9">
    <source>
        <dbReference type="Proteomes" id="UP000285146"/>
    </source>
</evidence>
<keyword evidence="2" id="KW-0677">Repeat</keyword>
<dbReference type="FunFam" id="3.30.160.60:FF:000125">
    <property type="entry name" value="Putative zinc finger protein 143"/>
    <property type="match status" value="2"/>
</dbReference>
<dbReference type="PROSITE" id="PS50157">
    <property type="entry name" value="ZINC_FINGER_C2H2_2"/>
    <property type="match status" value="2"/>
</dbReference>
<reference evidence="8 9" key="1">
    <citation type="submission" date="2015-09" db="EMBL/GenBank/DDBJ databases">
        <title>Host preference determinants of Valsa canker pathogens revealed by comparative genomics.</title>
        <authorList>
            <person name="Yin Z."/>
            <person name="Huang L."/>
        </authorList>
    </citation>
    <scope>NUCLEOTIDE SEQUENCE [LARGE SCALE GENOMIC DNA]</scope>
    <source>
        <strain evidence="8 9">SXYLt</strain>
    </source>
</reference>
<evidence type="ECO:0000313" key="8">
    <source>
        <dbReference type="EMBL" id="ROW17287.1"/>
    </source>
</evidence>
<evidence type="ECO:0000259" key="7">
    <source>
        <dbReference type="PROSITE" id="PS50157"/>
    </source>
</evidence>
<dbReference type="PANTHER" id="PTHR14003:SF23">
    <property type="entry name" value="ZINC FINGER PROTEIN 143"/>
    <property type="match status" value="1"/>
</dbReference>
<keyword evidence="1" id="KW-0479">Metal-binding</keyword>
<dbReference type="Gene3D" id="3.30.160.60">
    <property type="entry name" value="Classic Zinc Finger"/>
    <property type="match status" value="3"/>
</dbReference>